<name>A0A5C6BZJ8_9BACT</name>
<dbReference type="EC" id="3.5.1.25" evidence="9"/>
<proteinExistence type="inferred from homology"/>
<sequence>MESGVDRSSAAKPLVFVGGTAILADHLLSNAVVICREGKIESVGDSQPIPEDSEIIDLQGVYLSPGFVDLHVHGGDGADFMDGDEHAVRTAAAAHLRGGTTTIFPTSTTGSPQLIHRMIDACQSVSQESLQHLANASPLANTTALPHLPGIHLYGPFFAAGKVGCHDANGRRDPEQNEYQSYFDRDFVRIATCAAELPGATSFYRMAAEKKCLITCGHSNSSWTEMQAAFDAGMRHVDHFWCAMSSVPSLRARFQVPMQASMTEFVLMQAAMSTEVISDGCHLAPELLEFAYRMKGPDRLCLVTDANRAYGMPPGEYVFGHRDSGGWLFSDGNVGWTLDRSSLASSVQGMDQMVAHFAQSTSATLPEVIRMASLTPAERAGIDHETGSLSPGKRADLLVLDPDLKIQQIYVQGRRV</sequence>
<evidence type="ECO:0000259" key="8">
    <source>
        <dbReference type="Pfam" id="PF01979"/>
    </source>
</evidence>
<dbReference type="OrthoDB" id="9776488at2"/>
<evidence type="ECO:0000313" key="10">
    <source>
        <dbReference type="Proteomes" id="UP000319908"/>
    </source>
</evidence>
<dbReference type="EMBL" id="SJPU01000002">
    <property type="protein sequence ID" value="TWU16666.1"/>
    <property type="molecule type" value="Genomic_DNA"/>
</dbReference>
<dbReference type="GO" id="GO:0008448">
    <property type="term" value="F:N-acetylglucosamine-6-phosphate deacetylase activity"/>
    <property type="evidence" value="ECO:0007669"/>
    <property type="project" value="UniProtKB-EC"/>
</dbReference>
<accession>A0A5C6BZJ8</accession>
<dbReference type="Gene3D" id="3.20.20.140">
    <property type="entry name" value="Metal-dependent hydrolases"/>
    <property type="match status" value="1"/>
</dbReference>
<evidence type="ECO:0000313" key="9">
    <source>
        <dbReference type="EMBL" id="TWU16666.1"/>
    </source>
</evidence>
<keyword evidence="2 7" id="KW-0479">Metal-binding</keyword>
<dbReference type="SUPFAM" id="SSF51556">
    <property type="entry name" value="Metallo-dependent hydrolases"/>
    <property type="match status" value="1"/>
</dbReference>
<keyword evidence="4 5" id="KW-0119">Carbohydrate metabolism</keyword>
<dbReference type="InterPro" id="IPR006680">
    <property type="entry name" value="Amidohydro-rel"/>
</dbReference>
<dbReference type="InterPro" id="IPR011059">
    <property type="entry name" value="Metal-dep_hydrolase_composite"/>
</dbReference>
<feature type="binding site" evidence="7">
    <location>
        <position position="218"/>
    </location>
    <ligand>
        <name>Zn(2+)</name>
        <dbReference type="ChEBI" id="CHEBI:29105"/>
    </ligand>
</feature>
<feature type="binding site" evidence="7">
    <location>
        <position position="239"/>
    </location>
    <ligand>
        <name>Zn(2+)</name>
        <dbReference type="ChEBI" id="CHEBI:29105"/>
    </ligand>
</feature>
<keyword evidence="10" id="KW-1185">Reference proteome</keyword>
<evidence type="ECO:0000256" key="3">
    <source>
        <dbReference type="ARBA" id="ARBA00022801"/>
    </source>
</evidence>
<dbReference type="AlphaFoldDB" id="A0A5C6BZJ8"/>
<evidence type="ECO:0000256" key="7">
    <source>
        <dbReference type="PIRSR" id="PIRSR038994-3"/>
    </source>
</evidence>
<evidence type="ECO:0000256" key="4">
    <source>
        <dbReference type="ARBA" id="ARBA00023277"/>
    </source>
</evidence>
<comment type="caution">
    <text evidence="9">The sequence shown here is derived from an EMBL/GenBank/DDBJ whole genome shotgun (WGS) entry which is preliminary data.</text>
</comment>
<dbReference type="InterPro" id="IPR032466">
    <property type="entry name" value="Metal_Hydrolase"/>
</dbReference>
<feature type="domain" description="Amidohydrolase-related" evidence="8">
    <location>
        <begin position="62"/>
        <end position="416"/>
    </location>
</feature>
<dbReference type="InterPro" id="IPR003764">
    <property type="entry name" value="GlcNAc_6-P_deAcase"/>
</dbReference>
<evidence type="ECO:0000256" key="2">
    <source>
        <dbReference type="ARBA" id="ARBA00022723"/>
    </source>
</evidence>
<dbReference type="Gene3D" id="2.30.40.10">
    <property type="entry name" value="Urease, subunit C, domain 1"/>
    <property type="match status" value="1"/>
</dbReference>
<feature type="active site" description="Proton donor/acceptor" evidence="6">
    <location>
        <position position="305"/>
    </location>
</feature>
<comment type="cofactor">
    <cofactor evidence="7">
        <name>a divalent metal cation</name>
        <dbReference type="ChEBI" id="CHEBI:60240"/>
    </cofactor>
    <text evidence="7">Binds 1 divalent metal cation per subunit.</text>
</comment>
<dbReference type="SUPFAM" id="SSF51338">
    <property type="entry name" value="Composite domain of metallo-dependent hydrolases"/>
    <property type="match status" value="1"/>
</dbReference>
<evidence type="ECO:0000256" key="6">
    <source>
        <dbReference type="PIRSR" id="PIRSR038994-1"/>
    </source>
</evidence>
<dbReference type="GO" id="GO:0046872">
    <property type="term" value="F:metal ion binding"/>
    <property type="evidence" value="ECO:0007669"/>
    <property type="project" value="UniProtKB-KW"/>
</dbReference>
<protein>
    <submittedName>
        <fullName evidence="9">N-acetylglucosamine-6-phosphate deacetylase</fullName>
        <ecNumber evidence="9">3.5.1.25</ecNumber>
    </submittedName>
</protein>
<evidence type="ECO:0000256" key="5">
    <source>
        <dbReference type="PIRNR" id="PIRNR038994"/>
    </source>
</evidence>
<evidence type="ECO:0000256" key="1">
    <source>
        <dbReference type="ARBA" id="ARBA00010716"/>
    </source>
</evidence>
<organism evidence="9 10">
    <name type="scientific">Allorhodopirellula heiligendammensis</name>
    <dbReference type="NCBI Taxonomy" id="2714739"/>
    <lineage>
        <taxon>Bacteria</taxon>
        <taxon>Pseudomonadati</taxon>
        <taxon>Planctomycetota</taxon>
        <taxon>Planctomycetia</taxon>
        <taxon>Pirellulales</taxon>
        <taxon>Pirellulaceae</taxon>
        <taxon>Allorhodopirellula</taxon>
    </lineage>
</organism>
<dbReference type="RefSeq" id="WP_146408811.1">
    <property type="nucleotide sequence ID" value="NZ_SJPU01000002.1"/>
</dbReference>
<reference evidence="9 10" key="1">
    <citation type="journal article" date="2020" name="Antonie Van Leeuwenhoek">
        <title>Rhodopirellula heiligendammensis sp. nov., Rhodopirellula pilleata sp. nov., and Rhodopirellula solitaria sp. nov. isolated from natural or artificial marine surfaces in Northern Germany and California, USA, and emended description of the genus Rhodopirellula.</title>
        <authorList>
            <person name="Kallscheuer N."/>
            <person name="Wiegand S."/>
            <person name="Jogler M."/>
            <person name="Boedeker C."/>
            <person name="Peeters S.H."/>
            <person name="Rast P."/>
            <person name="Heuer A."/>
            <person name="Jetten M.S.M."/>
            <person name="Rohde M."/>
            <person name="Jogler C."/>
        </authorList>
    </citation>
    <scope>NUCLEOTIDE SEQUENCE [LARGE SCALE GENOMIC DNA]</scope>
    <source>
        <strain evidence="9 10">Poly21</strain>
    </source>
</reference>
<gene>
    <name evidence="9" type="primary">nagA_3</name>
    <name evidence="9" type="ORF">Poly21_38710</name>
</gene>
<keyword evidence="3 5" id="KW-0378">Hydrolase</keyword>
<dbReference type="PIRSF" id="PIRSF038994">
    <property type="entry name" value="NagA"/>
    <property type="match status" value="1"/>
</dbReference>
<dbReference type="Pfam" id="PF01979">
    <property type="entry name" value="Amidohydro_1"/>
    <property type="match status" value="1"/>
</dbReference>
<dbReference type="GO" id="GO:0006046">
    <property type="term" value="P:N-acetylglucosamine catabolic process"/>
    <property type="evidence" value="ECO:0007669"/>
    <property type="project" value="TreeGrafter"/>
</dbReference>
<comment type="similarity">
    <text evidence="1 5">Belongs to the metallo-dependent hydrolases superfamily. NagA family.</text>
</comment>
<dbReference type="PANTHER" id="PTHR11113:SF14">
    <property type="entry name" value="N-ACETYLGLUCOSAMINE-6-PHOSPHATE DEACETYLASE"/>
    <property type="match status" value="1"/>
</dbReference>
<dbReference type="PANTHER" id="PTHR11113">
    <property type="entry name" value="N-ACETYLGLUCOSAMINE-6-PHOSPHATE DEACETYLASE"/>
    <property type="match status" value="1"/>
</dbReference>
<dbReference type="Proteomes" id="UP000319908">
    <property type="component" value="Unassembled WGS sequence"/>
</dbReference>